<name>A0A5B7JGS0_PORTR</name>
<evidence type="ECO:0000313" key="3">
    <source>
        <dbReference type="Proteomes" id="UP000324222"/>
    </source>
</evidence>
<dbReference type="AlphaFoldDB" id="A0A5B7JGS0"/>
<proteinExistence type="predicted"/>
<protein>
    <submittedName>
        <fullName evidence="2">Uncharacterized protein</fullName>
    </submittedName>
</protein>
<evidence type="ECO:0000313" key="2">
    <source>
        <dbReference type="EMBL" id="MPC97251.1"/>
    </source>
</evidence>
<dbReference type="Proteomes" id="UP000324222">
    <property type="component" value="Unassembled WGS sequence"/>
</dbReference>
<organism evidence="2 3">
    <name type="scientific">Portunus trituberculatus</name>
    <name type="common">Swimming crab</name>
    <name type="synonym">Neptunus trituberculatus</name>
    <dbReference type="NCBI Taxonomy" id="210409"/>
    <lineage>
        <taxon>Eukaryota</taxon>
        <taxon>Metazoa</taxon>
        <taxon>Ecdysozoa</taxon>
        <taxon>Arthropoda</taxon>
        <taxon>Crustacea</taxon>
        <taxon>Multicrustacea</taxon>
        <taxon>Malacostraca</taxon>
        <taxon>Eumalacostraca</taxon>
        <taxon>Eucarida</taxon>
        <taxon>Decapoda</taxon>
        <taxon>Pleocyemata</taxon>
        <taxon>Brachyura</taxon>
        <taxon>Eubrachyura</taxon>
        <taxon>Portunoidea</taxon>
        <taxon>Portunidae</taxon>
        <taxon>Portuninae</taxon>
        <taxon>Portunus</taxon>
    </lineage>
</organism>
<keyword evidence="3" id="KW-1185">Reference proteome</keyword>
<reference evidence="2 3" key="1">
    <citation type="submission" date="2019-05" db="EMBL/GenBank/DDBJ databases">
        <title>Another draft genome of Portunus trituberculatus and its Hox gene families provides insights of decapod evolution.</title>
        <authorList>
            <person name="Jeong J.-H."/>
            <person name="Song I."/>
            <person name="Kim S."/>
            <person name="Choi T."/>
            <person name="Kim D."/>
            <person name="Ryu S."/>
            <person name="Kim W."/>
        </authorList>
    </citation>
    <scope>NUCLEOTIDE SEQUENCE [LARGE SCALE GENOMIC DNA]</scope>
    <source>
        <tissue evidence="2">Muscle</tissue>
    </source>
</reference>
<feature type="region of interest" description="Disordered" evidence="1">
    <location>
        <begin position="1"/>
        <end position="30"/>
    </location>
</feature>
<comment type="caution">
    <text evidence="2">The sequence shown here is derived from an EMBL/GenBank/DDBJ whole genome shotgun (WGS) entry which is preliminary data.</text>
</comment>
<evidence type="ECO:0000256" key="1">
    <source>
        <dbReference type="SAM" id="MobiDB-lite"/>
    </source>
</evidence>
<dbReference type="EMBL" id="VSRR010109172">
    <property type="protein sequence ID" value="MPC97251.1"/>
    <property type="molecule type" value="Genomic_DNA"/>
</dbReference>
<gene>
    <name evidence="2" type="ORF">E2C01_092555</name>
</gene>
<sequence length="154" mass="16446">MAWSVRLRAQAESDAPGASRPAKADTATSTRASFERSSFIISSLVGRSLSPWGHPHLSQWQAAQVSPPPSSLLTSCQLVARPQLGLPASPQAAQLIVAILRPRLRSPGHQLTELSQAASVVSEAAPSVQPVLQRRIEQLNPRQYQAGIIAESSI</sequence>
<accession>A0A5B7JGS0</accession>